<feature type="domain" description="Plasmodium falciparum erythrocyte membrane protein 1 acidic terminal segment" evidence="5">
    <location>
        <begin position="3203"/>
        <end position="3626"/>
    </location>
</feature>
<feature type="domain" description="Duffy-binding-like" evidence="8">
    <location>
        <begin position="2928"/>
        <end position="3030"/>
    </location>
</feature>
<dbReference type="InterPro" id="IPR029210">
    <property type="entry name" value="PfEMP1_NTS"/>
</dbReference>
<dbReference type="FunFam" id="1.20.58.1930:FF:000002">
    <property type="entry name" value="Erythrocyte membrane protein 1, PfEMP1"/>
    <property type="match status" value="1"/>
</dbReference>
<dbReference type="InterPro" id="IPR042202">
    <property type="entry name" value="Duffy-ag-bd_sf"/>
</dbReference>
<dbReference type="Pfam" id="PF15447">
    <property type="entry name" value="NTS"/>
    <property type="match status" value="1"/>
</dbReference>
<dbReference type="FunFam" id="1.10.1900.40:FF:000005">
    <property type="entry name" value="Erythrocyte membrane protein 1, PfEMP1"/>
    <property type="match status" value="1"/>
</dbReference>
<dbReference type="Proteomes" id="UP000019114">
    <property type="component" value="Unassembled WGS sequence"/>
</dbReference>
<reference evidence="9 10" key="2">
    <citation type="submission" date="2013-02" db="EMBL/GenBank/DDBJ databases">
        <title>The Genome Sequence of Plasmodium falciparum NF135/5.C10.</title>
        <authorList>
            <consortium name="The Broad Institute Genome Sequencing Platform"/>
            <consortium name="The Broad Institute Genome Sequencing Center for Infectious Disease"/>
            <person name="Neafsey D."/>
            <person name="Cheeseman I."/>
            <person name="Volkman S."/>
            <person name="Adams J."/>
            <person name="Walker B."/>
            <person name="Young S.K."/>
            <person name="Zeng Q."/>
            <person name="Gargeya S."/>
            <person name="Fitzgerald M."/>
            <person name="Haas B."/>
            <person name="Abouelleil A."/>
            <person name="Alvarado L."/>
            <person name="Arachchi H.M."/>
            <person name="Berlin A.M."/>
            <person name="Chapman S.B."/>
            <person name="Dewar J."/>
            <person name="Goldberg J."/>
            <person name="Griggs A."/>
            <person name="Gujja S."/>
            <person name="Hansen M."/>
            <person name="Howarth C."/>
            <person name="Imamovic A."/>
            <person name="Larimer J."/>
            <person name="McCowan C."/>
            <person name="Murphy C."/>
            <person name="Neiman D."/>
            <person name="Pearson M."/>
            <person name="Priest M."/>
            <person name="Roberts A."/>
            <person name="Saif S."/>
            <person name="Shea T."/>
            <person name="Sisk P."/>
            <person name="Sykes S."/>
            <person name="Wortman J."/>
            <person name="Nusbaum C."/>
            <person name="Birren B."/>
        </authorList>
    </citation>
    <scope>NUCLEOTIDE SEQUENCE [LARGE SCALE GENOMIC DNA]</scope>
    <source>
        <strain evidence="9 10">NF135/5.C10</strain>
    </source>
</reference>
<dbReference type="GO" id="GO:0046789">
    <property type="term" value="F:host cell surface receptor binding"/>
    <property type="evidence" value="ECO:0007669"/>
    <property type="project" value="InterPro"/>
</dbReference>
<feature type="region of interest" description="Disordered" evidence="2">
    <location>
        <begin position="3038"/>
        <end position="3192"/>
    </location>
</feature>
<dbReference type="GO" id="GO:0016020">
    <property type="term" value="C:membrane"/>
    <property type="evidence" value="ECO:0007669"/>
    <property type="project" value="InterPro"/>
</dbReference>
<feature type="domain" description="Duffy-antigen binding" evidence="4">
    <location>
        <begin position="122"/>
        <end position="298"/>
    </location>
</feature>
<feature type="compositionally biased region" description="Acidic residues" evidence="2">
    <location>
        <begin position="3087"/>
        <end position="3109"/>
    </location>
</feature>
<feature type="domain" description="Duffy-binding-like" evidence="8">
    <location>
        <begin position="1803"/>
        <end position="1948"/>
    </location>
</feature>
<organism evidence="9 10">
    <name type="scientific">Plasmodium falciparum NF135/5.C10</name>
    <dbReference type="NCBI Taxonomy" id="1036726"/>
    <lineage>
        <taxon>Eukaryota</taxon>
        <taxon>Sar</taxon>
        <taxon>Alveolata</taxon>
        <taxon>Apicomplexa</taxon>
        <taxon>Aconoidasida</taxon>
        <taxon>Haemosporida</taxon>
        <taxon>Plasmodiidae</taxon>
        <taxon>Plasmodium</taxon>
        <taxon>Plasmodium (Laverania)</taxon>
    </lineage>
</organism>
<feature type="domain" description="Plasmodium falciparum erythrocyte membrane protein-1 N-terminal segment" evidence="6">
    <location>
        <begin position="14"/>
        <end position="48"/>
    </location>
</feature>
<sequence>MSVKSKGTTENKLSARGVLEEIGKKIKDKTEKGNNYDGNLKGTLSNAKFADRLYKESNRALRSAPSHFSDLDFKKHTNNTKYTRDDRHPCYGRNQDRFSESQEYGCSNVYIKGNENNSNGTACAPPRRRHMCDQNLEFLDNNHTDTIHDVLGNVLVTAKYEGESIIDNLPNSETSNICTVLARTFADIGDIVRGRDMFKSNPEVEKGLKAVFRKINNDLKKKKNYNYNEDGPEYYKLREAWWKANRDQVWKAITCKAPKDAHYFLKSSPDFKSFSNDYCGRNERNVPTNLDYVPQFLRWFEEWAEEFCRKRKIKLEKIKNACYNKEKEIYCSHNGYDCIKMSWKEDIESREHYCTECFSACSLYKIWIGKQKEQYEKQKEKYKNEIQKYVSETVRSNSTINNEYYNVYKNFNEKNYETNNNFLNLLKEGKYCKEPVKGESSIDFNNGVDNTFSHSKHCKVCPYCGVQCNGNRCKAKPEIYPDCVYNGAYDPPKDVRPTEITVLYNGKEGDISKKLSEFCSKVNKEDGENYQKWKCYYTISDDIECEMTSLSQKDQTNSDVKTFYNFFDLWVKNLLRDSIKWETELKGCINNTNVTDCKSVCNVNCECLDKWVNQKEKEWNSIKKLLKKKKNVSKKYYTNINKNFDIFFFRVMYELNNEEAKWNKLMENLRTKINSSKEKSGTKDSEGAIKVLFDHLKETATICKDNNTNEACVSSQNATTNPCAKSRDYNKHATVKQIAQYYKRKAHEQLEESGSRSVLKGDATKGTYTRGGGSKGFKNVCSIDKKHSNSNEKFSGDPCAGKDNKEEMFNIKEGWKTGEEVKMSHKDVFMPPRRQRFCTSNLEYLDTDNYPFIYSDDKVINDSFLGDVLLSAKSEADFIKQRYNADKTPGGFKDEGTICRAIKYSFADIGDIIKGTDLWDKDSGEERTQRRLETVFGKIKKYMPGIKENPKYINDSKHTQLRADWWEANRHQVWRAMKCPIKDFKDLSIDKSKGYCGYSDHTPLDDYIPQKLRWMTEWAEWYCKVQKEEYDKLKQDCTGCTGKDPDCNNKRGTCGKCKPACEQYKTKIQPWEEQWKIISAKYKELYKEADISVSHRGVDKSSATNKHKDKNVIDFLFKLYLQNGGRLGITGSSTTYEKVGAYLHDTGNFSDCKEQNVFCENGEDDENYAFRPQPHDHDTSCSCEEREKRDEICQMVKTLLYRKENDNRIEGCNRKKDRPWDCENNIDPKYTGACMPPRRISLCIRSLRDLAEHTGDKTLEEFKNAFIKCASIETYLLWQKYKTINVEEAEKLNNGDIPENFKRIMYYTFGDYRDIYLDKDISSDGYIKNISKKIKALIKENDSKTTDDKEENLNSKLESSWEEHKRTIWKGMLCGLTYDIQNGKNNIIEKLHKKHNYPCDLEVFASKPQFLRWFTEWSDEFCTERQKKEEKLSEACKKDYDGCINNKGNGNDNCVNACKAYNQYITDKKTQYDSQKKKFEAEKSGNKPGYNDILNKDAPEYLKEKCIKSSCDCMEKVQTIKDYWEQPHTTYDDDKLETKCACPPNPCEIVDKTLGDKTSKSYAEGCRHKYTTRYAGWDCSKKSGGEGGKEDGDVCIPPRRQKLYVYELETFNGKTQEDLRQAFIKCAAVETFFAWHEFKKEKEKEIKEKKERDGLYILSSDDNDGPQNKLNGGNIPDEFKRQMFYTFGDYEYIFFGKDTSSDVDKVNQKIKSIFPNGKTANGKKITQEEWWNTNAEDIWKGMVCALSYDTETKVKNEKLSKILTDKAEKEYNYGTVTINDNPSNDTTLSEFAKIPQFIRWFEEWGGEFCRKQTHKLAQIKYDCRRQNGSRHCDDNGFDCTKMVPDKNAIFSDFHCQSCAISCKSYKEWIKTKEDEFEKQKEKYEKESKNFENKSVNTYDKQFLETRLEKYKSVDSFLKMLKEGPYCKDNTEHGKIDFDKSKDTFKHSKLCAPCPVFGVQCNGNDCSNAPENKCNEQTFSAIKDIKNNKQNIEEVDILVSDKGSNGLAGVLENDCKFADIFENIRENKWSCAYFCNYDVCELQNFDSNIDDEQYVPIRVLFKLWVENFLKDYNKINDKISHCMNYDEKFNCINGCKDKCNCVQKWIGQKKKEWEKVRDRYLKPFDQEKSEIYFNVKTFLERLLPQIDVQKAIKPFEKLRDFEDSIVCNGTTSARKEKGTEKDVVICLLNKLQKEINGYQNQHTGTDETSCSEASPIPPNTLDIPHGDVAPIFCNIPPNPCSDKNDTNIVSVTQVAQEIQKEVKKGMLERSVKEGDKGKSGKKGDSVLKGDISKATFKNGASPSQLENVCSITKEYTNDTRGSKKGGPCKGKDNDNNGERMKIGTIWQTKDDLQIKDPYLFLPPRREHICTSNLEKLDVKGVTGNGNVNDSFLWDVLLAAKLDAEKIKDLYKSQNGKNNLNDENDKATVCRAMKYSFADIGDIIRGKDLWDHRDFKDLEQNLVKIFGKIKEGITDETIRKKYDSDPKHTKLRFDWWEANRDKVWEAMTCQTTTKPFSLNINCDKEPTPLDDYIPQRLRWMTEWGEWYCKMQSQAYEELEKTCKDCRSGICENGKVGCEKCTKACNTYNNKIKPWKGQWKQIKEKYKKLYEKAESDPTTYGMGDSKDEKDIVYFLSKLHEKNCENKIYSTAAGYIHQEAHISDCQKQTLFCGTDSDTNYAFKDKPQDYVAACDCNKSTEKKNACTIATNLVKDNDGKAKINGCGPKTVGQYPGWDCKNKYVNAEHNGACMPPRRQKLCVSGLTKSDNIKNEDDIRTHFINCAAIETHFAWHRYKEVNDKAESKLKTGKIPDDFLRSMKYTFGDYRDIFFGTDISSCPYIKKASENIKEILKKETDEQKNERQMLDEWTNSYGPEIWEGMLCALTKGLADEEKKNLIKSTYSYETLNKATTNGTNTLENFAKKPQFLRWFTEWGEHYCTEQTKELVTLQEHCKRCTLGDDYTCDKNGKECQKCTKQCTKYQNWLQNWKTQYKQQSKKYDEDKDKYQYRSIDDVKKSPHAYQYLYSQLQKFCGNADCKCMENASKQSPNNTDMPASLDDEPEEIRGKCTCPPPPKPKAPEGVGRSLGPRADLDEDDDEEGDEVEEEETAEDTGEEPQKEVDGSSTTETPQPQEPQGPSATPVPELPGPPAPAGTAEPEPEPEPKAPSPKVPEQTKENKKPKPQRPRKPRTPTPYLSHPAVIPSLATSTLMWSVGIGFAAISYFLLKKKAQSPVDLFSVINIPKSDHDIPTPKSSNRYIPYVSDTYKGKTYIYMEGDSDSGHYYEDTTDITSSSESEYEELDINDIYVPHAPKYKTLIEVVLEPSKNGANTPSKGDGNTLGDDMVPTTNTFTNEEWNELKHDFISNMLQNQPKDVPNDYKSADIPLNTQPNTLYFNKPEEKPFITSIHDRDLYSGEEISYNINMSTNSMDDPKYVSNNVYSGIDLINDSLNSGNQPIDIYDEVLKRKENELFGTNYKKNTSNNSVAKLTNSDPIMNQLDLLHKWLDRHRDMCEKWNKKEELLEKLNEQWNKDNNSGDIPIDNISLNTDVSIQIDMDETKGKKEFSNMDTILDDIEDDIYYDVNDESPSVDNIPMDHNKVDVPKKVHVEMKILNNTSNGSLEQEFPISDVWNI</sequence>
<evidence type="ECO:0000259" key="7">
    <source>
        <dbReference type="Pfam" id="PF18562"/>
    </source>
</evidence>
<feature type="domain" description="Duffy-binding-like" evidence="3">
    <location>
        <begin position="2059"/>
        <end position="2202"/>
    </location>
</feature>
<dbReference type="Gene3D" id="1.10.1900.40">
    <property type="entry name" value="Acidic terminal segments, variant surface antigen of PfEMP1"/>
    <property type="match status" value="2"/>
</dbReference>
<evidence type="ECO:0000313" key="10">
    <source>
        <dbReference type="Proteomes" id="UP000019114"/>
    </source>
</evidence>
<dbReference type="OrthoDB" id="10521891at2759"/>
<feature type="compositionally biased region" description="Basic residues" evidence="2">
    <location>
        <begin position="3175"/>
        <end position="3184"/>
    </location>
</feature>
<dbReference type="EMBL" id="KI926149">
    <property type="protein sequence ID" value="ETW39450.1"/>
    <property type="molecule type" value="Genomic_DNA"/>
</dbReference>
<feature type="compositionally biased region" description="Low complexity" evidence="2">
    <location>
        <begin position="3120"/>
        <end position="3137"/>
    </location>
</feature>
<gene>
    <name evidence="9" type="ORF">PFNF135_06173</name>
</gene>
<dbReference type="InterPro" id="IPR029211">
    <property type="entry name" value="PfEMP1_ATS"/>
</dbReference>
<evidence type="ECO:0008006" key="11">
    <source>
        <dbReference type="Google" id="ProtNLM"/>
    </source>
</evidence>
<evidence type="ECO:0000313" key="9">
    <source>
        <dbReference type="EMBL" id="ETW39450.1"/>
    </source>
</evidence>
<dbReference type="Pfam" id="PF22672">
    <property type="entry name" value="DBL_C"/>
    <property type="match status" value="3"/>
</dbReference>
<evidence type="ECO:0000259" key="6">
    <source>
        <dbReference type="Pfam" id="PF15447"/>
    </source>
</evidence>
<dbReference type="Pfam" id="PF03011">
    <property type="entry name" value="PFEMP"/>
    <property type="match status" value="2"/>
</dbReference>
<dbReference type="Pfam" id="PF15445">
    <property type="entry name" value="ATS"/>
    <property type="match status" value="1"/>
</dbReference>
<dbReference type="FunFam" id="1.20.58.830:FF:000021">
    <property type="entry name" value="Erythrocyte membrane protein 1, PfEMP1"/>
    <property type="match status" value="2"/>
</dbReference>
<feature type="domain" description="Duffy-antigen binding" evidence="4">
    <location>
        <begin position="2744"/>
        <end position="2899"/>
    </location>
</feature>
<reference evidence="9 10" key="1">
    <citation type="submission" date="2013-02" db="EMBL/GenBank/DDBJ databases">
        <title>The Genome Annotation of Plasmodium falciparum NF135/5.C10.</title>
        <authorList>
            <consortium name="The Broad Institute Genome Sequencing Platform"/>
            <consortium name="The Broad Institute Genome Sequencing Center for Infectious Disease"/>
            <person name="Neafsey D."/>
            <person name="Hoffman S."/>
            <person name="Volkman S."/>
            <person name="Rosenthal P."/>
            <person name="Walker B."/>
            <person name="Young S.K."/>
            <person name="Zeng Q."/>
            <person name="Gargeya S."/>
            <person name="Fitzgerald M."/>
            <person name="Haas B."/>
            <person name="Abouelleil A."/>
            <person name="Allen A.W."/>
            <person name="Alvarado L."/>
            <person name="Arachchi H.M."/>
            <person name="Berlin A.M."/>
            <person name="Chapman S.B."/>
            <person name="Gainer-Dewar J."/>
            <person name="Goldberg J."/>
            <person name="Griggs A."/>
            <person name="Gujja S."/>
            <person name="Hansen M."/>
            <person name="Howarth C."/>
            <person name="Imamovic A."/>
            <person name="Ireland A."/>
            <person name="Larimer J."/>
            <person name="McCowan C."/>
            <person name="Murphy C."/>
            <person name="Pearson M."/>
            <person name="Poon T.W."/>
            <person name="Priest M."/>
            <person name="Roberts A."/>
            <person name="Saif S."/>
            <person name="Shea T."/>
            <person name="Sisk P."/>
            <person name="Sykes S."/>
            <person name="Wortman J."/>
            <person name="Nusbaum C."/>
            <person name="Birren B."/>
        </authorList>
    </citation>
    <scope>NUCLEOTIDE SEQUENCE [LARGE SCALE GENOMIC DNA]</scope>
    <source>
        <strain evidence="9 10">NF135/5.C10</strain>
    </source>
</reference>
<feature type="domain" description="Duffy-binding-like" evidence="8">
    <location>
        <begin position="302"/>
        <end position="456"/>
    </location>
</feature>
<dbReference type="InterPro" id="IPR044932">
    <property type="entry name" value="PfEMP1_ATS_sf"/>
</dbReference>
<dbReference type="InterPro" id="IPR008602">
    <property type="entry name" value="Duffy-antigen-binding"/>
</dbReference>
<dbReference type="InterPro" id="IPR004258">
    <property type="entry name" value="DBL"/>
</dbReference>
<dbReference type="Gene3D" id="1.20.1310.20">
    <property type="entry name" value="Duffy-antigen binding domain"/>
    <property type="match status" value="6"/>
</dbReference>
<feature type="domain" description="Duffy-antigen binding" evidence="4">
    <location>
        <begin position="828"/>
        <end position="1013"/>
    </location>
</feature>
<evidence type="ECO:0000256" key="1">
    <source>
        <dbReference type="SAM" id="Coils"/>
    </source>
</evidence>
<dbReference type="InterPro" id="IPR054595">
    <property type="entry name" value="DBL_C"/>
</dbReference>
<feature type="domain" description="Duffy-antigen binding" evidence="4">
    <location>
        <begin position="1232"/>
        <end position="1407"/>
    </location>
</feature>
<dbReference type="SUPFAM" id="SSF140924">
    <property type="entry name" value="Duffy binding domain-like"/>
    <property type="match status" value="8"/>
</dbReference>
<name>W4I8J0_PLAFA</name>
<dbReference type="Gene3D" id="1.20.58.1930">
    <property type="match status" value="2"/>
</dbReference>
<feature type="compositionally biased region" description="Polar residues" evidence="2">
    <location>
        <begin position="3038"/>
        <end position="3048"/>
    </location>
</feature>
<dbReference type="Pfam" id="PF18562">
    <property type="entry name" value="CIDR1_gamma"/>
    <property type="match status" value="1"/>
</dbReference>
<dbReference type="FunFam" id="1.20.58.1930:FF:000001">
    <property type="entry name" value="Erythrocyte membrane protein 1, PfEMP1"/>
    <property type="match status" value="1"/>
</dbReference>
<evidence type="ECO:0000256" key="2">
    <source>
        <dbReference type="SAM" id="MobiDB-lite"/>
    </source>
</evidence>
<protein>
    <recommendedName>
        <fullName evidence="11">Erythrocyte membrane protein 1, PfEMP1</fullName>
    </recommendedName>
</protein>
<dbReference type="InterPro" id="IPR041480">
    <property type="entry name" value="CIDR1_gamma"/>
</dbReference>
<feature type="region of interest" description="Disordered" evidence="2">
    <location>
        <begin position="2264"/>
        <end position="2286"/>
    </location>
</feature>
<dbReference type="Pfam" id="PF05424">
    <property type="entry name" value="Duffy_binding"/>
    <property type="match status" value="6"/>
</dbReference>
<feature type="domain" description="Duffy-antigen binding" evidence="4">
    <location>
        <begin position="1593"/>
        <end position="1799"/>
    </location>
</feature>
<keyword evidence="1" id="KW-0175">Coiled coil</keyword>
<feature type="coiled-coil region" evidence="1">
    <location>
        <begin position="1866"/>
        <end position="1893"/>
    </location>
</feature>
<evidence type="ECO:0000259" key="3">
    <source>
        <dbReference type="Pfam" id="PF03011"/>
    </source>
</evidence>
<feature type="compositionally biased region" description="Basic and acidic residues" evidence="2">
    <location>
        <begin position="2328"/>
        <end position="2338"/>
    </location>
</feature>
<evidence type="ECO:0000259" key="8">
    <source>
        <dbReference type="Pfam" id="PF22672"/>
    </source>
</evidence>
<dbReference type="Gene3D" id="1.20.58.830">
    <property type="match status" value="6"/>
</dbReference>
<evidence type="ECO:0000259" key="4">
    <source>
        <dbReference type="Pfam" id="PF05424"/>
    </source>
</evidence>
<feature type="region of interest" description="Disordered" evidence="2">
    <location>
        <begin position="2315"/>
        <end position="2338"/>
    </location>
</feature>
<feature type="domain" description="Duffy-antigen binding" evidence="4">
    <location>
        <begin position="2359"/>
        <end position="2536"/>
    </location>
</feature>
<accession>W4I8J0</accession>
<feature type="domain" description="Cysteine-rich interdomain region 1 gamma" evidence="7">
    <location>
        <begin position="1992"/>
        <end position="2043"/>
    </location>
</feature>
<feature type="domain" description="Duffy-binding-like" evidence="3">
    <location>
        <begin position="566"/>
        <end position="709"/>
    </location>
</feature>
<evidence type="ECO:0000259" key="5">
    <source>
        <dbReference type="Pfam" id="PF15445"/>
    </source>
</evidence>
<proteinExistence type="predicted"/>
<dbReference type="FunFam" id="1.10.1900.40:FF:000001">
    <property type="entry name" value="Erythrocyte membrane protein 1"/>
    <property type="match status" value="1"/>
</dbReference>